<comment type="catalytic activity">
    <reaction evidence="1">
        <text>3-hydroxy-2-methylpropanoyl-CoA + H2O = 3-hydroxy-2-methylpropanoate + CoA + H(+)</text>
        <dbReference type="Rhea" id="RHEA:20888"/>
        <dbReference type="ChEBI" id="CHEBI:11805"/>
        <dbReference type="ChEBI" id="CHEBI:15377"/>
        <dbReference type="ChEBI" id="CHEBI:15378"/>
        <dbReference type="ChEBI" id="CHEBI:57287"/>
        <dbReference type="ChEBI" id="CHEBI:57340"/>
        <dbReference type="EC" id="3.1.2.4"/>
    </reaction>
</comment>
<dbReference type="InterPro" id="IPR045004">
    <property type="entry name" value="ECH_dom"/>
</dbReference>
<keyword evidence="9" id="KW-1185">Reference proteome</keyword>
<dbReference type="PANTHER" id="PTHR43176:SF3">
    <property type="entry name" value="3-HYDROXYISOBUTYRYL-COA HYDROLASE, MITOCHONDRIAL"/>
    <property type="match status" value="1"/>
</dbReference>
<dbReference type="Pfam" id="PF16113">
    <property type="entry name" value="ECH_2"/>
    <property type="match status" value="1"/>
</dbReference>
<dbReference type="InterPro" id="IPR029045">
    <property type="entry name" value="ClpP/crotonase-like_dom_sf"/>
</dbReference>
<dbReference type="PANTHER" id="PTHR43176">
    <property type="entry name" value="3-HYDROXYISOBUTYRYL-COA HYDROLASE-RELATED"/>
    <property type="match status" value="1"/>
</dbReference>
<comment type="subcellular location">
    <subcellularLocation>
        <location evidence="2">Mitochondrion</location>
    </subcellularLocation>
</comment>
<organism evidence="8 9">
    <name type="scientific">Spizellomyces punctatus (strain DAOM BR117)</name>
    <dbReference type="NCBI Taxonomy" id="645134"/>
    <lineage>
        <taxon>Eukaryota</taxon>
        <taxon>Fungi</taxon>
        <taxon>Fungi incertae sedis</taxon>
        <taxon>Chytridiomycota</taxon>
        <taxon>Chytridiomycota incertae sedis</taxon>
        <taxon>Chytridiomycetes</taxon>
        <taxon>Spizellomycetales</taxon>
        <taxon>Spizellomycetaceae</taxon>
        <taxon>Spizellomyces</taxon>
    </lineage>
</organism>
<dbReference type="GeneID" id="27688566"/>
<dbReference type="RefSeq" id="XP_016607834.1">
    <property type="nucleotide sequence ID" value="XM_016753395.1"/>
</dbReference>
<dbReference type="InterPro" id="IPR032259">
    <property type="entry name" value="HIBYL-CoA-H"/>
</dbReference>
<evidence type="ECO:0000256" key="5">
    <source>
        <dbReference type="ARBA" id="ARBA00023128"/>
    </source>
</evidence>
<gene>
    <name evidence="8" type="ORF">SPPG_05170</name>
</gene>
<dbReference type="FunCoup" id="A0A0L0HFU1">
    <property type="interactions" value="348"/>
</dbReference>
<dbReference type="STRING" id="645134.A0A0L0HFU1"/>
<proteinExistence type="predicted"/>
<dbReference type="EC" id="3.1.2.4" evidence="3"/>
<keyword evidence="4" id="KW-0378">Hydrolase</keyword>
<accession>A0A0L0HFU1</accession>
<evidence type="ECO:0000259" key="7">
    <source>
        <dbReference type="Pfam" id="PF16113"/>
    </source>
</evidence>
<protein>
    <recommendedName>
        <fullName evidence="3">3-hydroxyisobutyryl-CoA hydrolase</fullName>
        <ecNumber evidence="3">3.1.2.4</ecNumber>
    </recommendedName>
    <alternativeName>
        <fullName evidence="6">3-hydroxyisobutyryl-coenzyme A hydrolase</fullName>
    </alternativeName>
</protein>
<dbReference type="Gene3D" id="3.90.226.10">
    <property type="entry name" value="2-enoyl-CoA Hydratase, Chain A, domain 1"/>
    <property type="match status" value="1"/>
</dbReference>
<dbReference type="GO" id="GO:0006574">
    <property type="term" value="P:L-valine catabolic process"/>
    <property type="evidence" value="ECO:0007669"/>
    <property type="project" value="TreeGrafter"/>
</dbReference>
<dbReference type="VEuPathDB" id="FungiDB:SPPG_05170"/>
<evidence type="ECO:0000256" key="6">
    <source>
        <dbReference type="ARBA" id="ARBA00031181"/>
    </source>
</evidence>
<dbReference type="eggNOG" id="KOG1684">
    <property type="taxonomic scope" value="Eukaryota"/>
</dbReference>
<evidence type="ECO:0000256" key="3">
    <source>
        <dbReference type="ARBA" id="ARBA00011915"/>
    </source>
</evidence>
<keyword evidence="5" id="KW-0496">Mitochondrion</keyword>
<dbReference type="InParanoid" id="A0A0L0HFU1"/>
<feature type="domain" description="Enoyl-CoA hydratase/isomerase" evidence="7">
    <location>
        <begin position="87"/>
        <end position="424"/>
    </location>
</feature>
<dbReference type="AlphaFoldDB" id="A0A0L0HFU1"/>
<dbReference type="GO" id="GO:0005739">
    <property type="term" value="C:mitochondrion"/>
    <property type="evidence" value="ECO:0007669"/>
    <property type="project" value="UniProtKB-SubCell"/>
</dbReference>
<dbReference type="CDD" id="cd06558">
    <property type="entry name" value="crotonase-like"/>
    <property type="match status" value="1"/>
</dbReference>
<evidence type="ECO:0000313" key="9">
    <source>
        <dbReference type="Proteomes" id="UP000053201"/>
    </source>
</evidence>
<dbReference type="OMA" id="AYRNNEH"/>
<name>A0A0L0HFU1_SPIPD</name>
<dbReference type="EMBL" id="KQ257457">
    <property type="protein sequence ID" value="KNC99794.1"/>
    <property type="molecule type" value="Genomic_DNA"/>
</dbReference>
<evidence type="ECO:0000313" key="8">
    <source>
        <dbReference type="EMBL" id="KNC99794.1"/>
    </source>
</evidence>
<dbReference type="FunFam" id="3.90.226.10:FF:000026">
    <property type="entry name" value="3-hydroxyisobutyryl-CoA hydrolase, mitochondrial"/>
    <property type="match status" value="1"/>
</dbReference>
<reference evidence="8 9" key="1">
    <citation type="submission" date="2009-08" db="EMBL/GenBank/DDBJ databases">
        <title>The Genome Sequence of Spizellomyces punctatus strain DAOM BR117.</title>
        <authorList>
            <consortium name="The Broad Institute Genome Sequencing Platform"/>
            <person name="Russ C."/>
            <person name="Cuomo C."/>
            <person name="Shea T."/>
            <person name="Young S.K."/>
            <person name="Zeng Q."/>
            <person name="Koehrsen M."/>
            <person name="Haas B."/>
            <person name="Borodovsky M."/>
            <person name="Guigo R."/>
            <person name="Alvarado L."/>
            <person name="Berlin A."/>
            <person name="Bochicchio J."/>
            <person name="Borenstein D."/>
            <person name="Chapman S."/>
            <person name="Chen Z."/>
            <person name="Engels R."/>
            <person name="Freedman E."/>
            <person name="Gellesch M."/>
            <person name="Goldberg J."/>
            <person name="Griggs A."/>
            <person name="Gujja S."/>
            <person name="Heiman D."/>
            <person name="Hepburn T."/>
            <person name="Howarth C."/>
            <person name="Jen D."/>
            <person name="Larson L."/>
            <person name="Lewis B."/>
            <person name="Mehta T."/>
            <person name="Park D."/>
            <person name="Pearson M."/>
            <person name="Roberts A."/>
            <person name="Saif S."/>
            <person name="Shenoy N."/>
            <person name="Sisk P."/>
            <person name="Stolte C."/>
            <person name="Sykes S."/>
            <person name="Thomson T."/>
            <person name="Walk T."/>
            <person name="White J."/>
            <person name="Yandava C."/>
            <person name="Burger G."/>
            <person name="Gray M.W."/>
            <person name="Holland P.W.H."/>
            <person name="King N."/>
            <person name="Lang F.B.F."/>
            <person name="Roger A.J."/>
            <person name="Ruiz-Trillo I."/>
            <person name="Lander E."/>
            <person name="Nusbaum C."/>
        </authorList>
    </citation>
    <scope>NUCLEOTIDE SEQUENCE [LARGE SCALE GENOMIC DNA]</scope>
    <source>
        <strain evidence="8 9">DAOM BR117</strain>
    </source>
</reference>
<evidence type="ECO:0000256" key="2">
    <source>
        <dbReference type="ARBA" id="ARBA00004173"/>
    </source>
</evidence>
<evidence type="ECO:0000256" key="4">
    <source>
        <dbReference type="ARBA" id="ARBA00022801"/>
    </source>
</evidence>
<sequence length="563" mass="62476">MLYFRSIRASRPAAHLLGKRCLMTASGRGRATTTPNHSSHAARRVMGLSSHLRSTDLPNSGGVATMATSSSSSGQVEVRHQKMQSVRLFLLNRPKSLNVLNRSMVNNIVPQLQVWEESNLCKVIVLTSVEGRAFCAGGDVKALITGALSGKPEDLAEALKFFEEEYQLNHLIGTLKKPFISIMNGITMGGGVGLSVHAPFRIATENTLFAMPETGIGLFPDVGGSFFLPRLDGELGTFLGLTGWRLKGEEVFQAGIATHFIPSARLPSLMSRLAELETDELDVINGILEEFVGDIEPSKWNTWSLGGQIGNAIDRCFKFNTIEEIISALENENTPWAGEVLEELKKMSPTSLKVTLQQLRNGRKLDLASCFRMEYNMAREFLDTPDFYEGVRAKLIDKPPRTPKWQPPWEEMSQLSPSIVQRYFTPAAPSPRSVPKNSRIPSEKLRFLTSLTYHDYPHRTLSGLPSVHDIYRVVIGEGRRGQSLAAPQTKEEVVEWLEQNWGAYDSGVIGSERQMLPQIVTIEGGFGRGKAGLREKVLSVLDRYVEEVSKPGVQKRLEWKGPK</sequence>
<dbReference type="Proteomes" id="UP000053201">
    <property type="component" value="Unassembled WGS sequence"/>
</dbReference>
<dbReference type="GO" id="GO:0003860">
    <property type="term" value="F:3-hydroxyisobutyryl-CoA hydrolase activity"/>
    <property type="evidence" value="ECO:0007669"/>
    <property type="project" value="UniProtKB-EC"/>
</dbReference>
<dbReference type="NCBIfam" id="NF004127">
    <property type="entry name" value="PRK05617.1"/>
    <property type="match status" value="1"/>
</dbReference>
<dbReference type="InterPro" id="IPR018376">
    <property type="entry name" value="Enoyl-CoA_hyd/isom_CS"/>
</dbReference>
<dbReference type="SUPFAM" id="SSF52096">
    <property type="entry name" value="ClpP/crotonase"/>
    <property type="match status" value="1"/>
</dbReference>
<evidence type="ECO:0000256" key="1">
    <source>
        <dbReference type="ARBA" id="ARBA00001709"/>
    </source>
</evidence>
<dbReference type="PROSITE" id="PS00166">
    <property type="entry name" value="ENOYL_COA_HYDRATASE"/>
    <property type="match status" value="1"/>
</dbReference>
<dbReference type="OrthoDB" id="1737613at2759"/>